<evidence type="ECO:0000256" key="1">
    <source>
        <dbReference type="SAM" id="MobiDB-lite"/>
    </source>
</evidence>
<dbReference type="Proteomes" id="UP000095280">
    <property type="component" value="Unplaced"/>
</dbReference>
<sequence>MIQEDVREASLLFYMEHPHSSRCCTYGRRLLKACLLPDARDSQNQHISQSMLAANLPPATPPEGCEDGQHGGHSSGKLCPELTHSPWCCLAGLAVYLMAARERSLACPGLDALPNATSSMESSEQLCGDLEVQHVSFLALHEYHTRAACWRLPLRIIRLASRPHPGGQLLASFRHEADGFSKKRDGQTLDGHAEGPSSLRRLEMRVKTADKQLLIRKATRARAWQPGESGRLSQREEADLRNFTTHCLSLVNTRQELETKGRIEPSEFRASTAGAGTPGRRANLQTTKMRRTLNSQAGRAATRCVGRARIDERFDDEPAPRLWRAAAVAATREGSGDEHQARLRPRRPRSCSAEASQPPLQLPIGAPTKRSPTVSEGPRPAPPSTTRPPGQQTPKLQTAAADAAAGLRLQSVQRRRQRRASGGGSGARKAQRRAEKDAAGWSDACAVARARAICPSTETRGESSLEQLVGGGFAYQTLNDFQTTSAPRRPGRRRSDWWTWSAACANMEAATTTASAAFEKAAAARL</sequence>
<proteinExistence type="predicted"/>
<feature type="region of interest" description="Disordered" evidence="1">
    <location>
        <begin position="327"/>
        <end position="437"/>
    </location>
</feature>
<evidence type="ECO:0000313" key="3">
    <source>
        <dbReference type="WBParaSite" id="maker-unitig_33225-snap-gene-0.2-mRNA-1"/>
    </source>
</evidence>
<dbReference type="AlphaFoldDB" id="A0A1I8FFW8"/>
<accession>A0A1I8FFW8</accession>
<dbReference type="WBParaSite" id="maker-unitig_33225-snap-gene-0.2-mRNA-1">
    <property type="protein sequence ID" value="maker-unitig_33225-snap-gene-0.2-mRNA-1"/>
    <property type="gene ID" value="maker-unitig_33225-snap-gene-0.2"/>
</dbReference>
<evidence type="ECO:0000313" key="2">
    <source>
        <dbReference type="Proteomes" id="UP000095280"/>
    </source>
</evidence>
<organism evidence="2 3">
    <name type="scientific">Macrostomum lignano</name>
    <dbReference type="NCBI Taxonomy" id="282301"/>
    <lineage>
        <taxon>Eukaryota</taxon>
        <taxon>Metazoa</taxon>
        <taxon>Spiralia</taxon>
        <taxon>Lophotrochozoa</taxon>
        <taxon>Platyhelminthes</taxon>
        <taxon>Rhabditophora</taxon>
        <taxon>Macrostomorpha</taxon>
        <taxon>Macrostomida</taxon>
        <taxon>Macrostomidae</taxon>
        <taxon>Macrostomum</taxon>
    </lineage>
</organism>
<reference evidence="3" key="1">
    <citation type="submission" date="2016-11" db="UniProtKB">
        <authorList>
            <consortium name="WormBaseParasite"/>
        </authorList>
    </citation>
    <scope>IDENTIFICATION</scope>
</reference>
<keyword evidence="2" id="KW-1185">Reference proteome</keyword>
<name>A0A1I8FFW8_9PLAT</name>
<feature type="compositionally biased region" description="Low complexity" evidence="1">
    <location>
        <begin position="399"/>
        <end position="412"/>
    </location>
</feature>
<protein>
    <submittedName>
        <fullName evidence="3">Protein kinase domain-containing protein</fullName>
    </submittedName>
</protein>